<dbReference type="EMBL" id="CAXKWB010015186">
    <property type="protein sequence ID" value="CAL4112942.1"/>
    <property type="molecule type" value="Genomic_DNA"/>
</dbReference>
<dbReference type="SUPFAM" id="SSF58038">
    <property type="entry name" value="SNARE fusion complex"/>
    <property type="match status" value="1"/>
</dbReference>
<evidence type="ECO:0000256" key="5">
    <source>
        <dbReference type="ARBA" id="ARBA00022989"/>
    </source>
</evidence>
<dbReference type="Proteomes" id="UP001497623">
    <property type="component" value="Unassembled WGS sequence"/>
</dbReference>
<keyword evidence="3 9" id="KW-0812">Transmembrane</keyword>
<comment type="subcellular location">
    <subcellularLocation>
        <location evidence="8">Endomembrane system</location>
        <topology evidence="8">Single-pass type IV membrane protein</topology>
    </subcellularLocation>
    <subcellularLocation>
        <location evidence="1">Golgi apparatus membrane</location>
    </subcellularLocation>
</comment>
<reference evidence="10 11" key="1">
    <citation type="submission" date="2024-05" db="EMBL/GenBank/DDBJ databases">
        <authorList>
            <person name="Wallberg A."/>
        </authorList>
    </citation>
    <scope>NUCLEOTIDE SEQUENCE [LARGE SCALE GENOMIC DNA]</scope>
</reference>
<evidence type="ECO:0000256" key="8">
    <source>
        <dbReference type="ARBA" id="ARBA00046280"/>
    </source>
</evidence>
<keyword evidence="4" id="KW-0653">Protein transport</keyword>
<comment type="caution">
    <text evidence="10">The sequence shown here is derived from an EMBL/GenBank/DDBJ whole genome shotgun (WGS) entry which is preliminary data.</text>
</comment>
<keyword evidence="6" id="KW-0333">Golgi apparatus</keyword>
<evidence type="ECO:0000256" key="6">
    <source>
        <dbReference type="ARBA" id="ARBA00023034"/>
    </source>
</evidence>
<keyword evidence="5 9" id="KW-1133">Transmembrane helix</keyword>
<proteinExistence type="predicted"/>
<evidence type="ECO:0000256" key="7">
    <source>
        <dbReference type="ARBA" id="ARBA00023136"/>
    </source>
</evidence>
<dbReference type="AlphaFoldDB" id="A0AAV2R641"/>
<protein>
    <recommendedName>
        <fullName evidence="12">BET1-like protein</fullName>
    </recommendedName>
</protein>
<evidence type="ECO:0000256" key="9">
    <source>
        <dbReference type="SAM" id="Phobius"/>
    </source>
</evidence>
<evidence type="ECO:0000313" key="10">
    <source>
        <dbReference type="EMBL" id="CAL4112942.1"/>
    </source>
</evidence>
<dbReference type="GO" id="GO:0000139">
    <property type="term" value="C:Golgi membrane"/>
    <property type="evidence" value="ECO:0007669"/>
    <property type="project" value="UniProtKB-SubCell"/>
</dbReference>
<keyword evidence="7 9" id="KW-0472">Membrane</keyword>
<dbReference type="GO" id="GO:0015031">
    <property type="term" value="P:protein transport"/>
    <property type="evidence" value="ECO:0007669"/>
    <property type="project" value="UniProtKB-KW"/>
</dbReference>
<evidence type="ECO:0000256" key="1">
    <source>
        <dbReference type="ARBA" id="ARBA00004394"/>
    </source>
</evidence>
<evidence type="ECO:0008006" key="12">
    <source>
        <dbReference type="Google" id="ProtNLM"/>
    </source>
</evidence>
<gene>
    <name evidence="10" type="ORF">MNOR_LOCUS20010</name>
</gene>
<dbReference type="CDD" id="cd15853">
    <property type="entry name" value="SNARE_Bet1"/>
    <property type="match status" value="1"/>
</dbReference>
<keyword evidence="2" id="KW-0813">Transport</keyword>
<keyword evidence="11" id="KW-1185">Reference proteome</keyword>
<sequence length="110" mass="12476">MSRWGGTEESELDTRNQQRSVQLASKMSLLRSVALDLETEAHHHNRLLDGLSHDFVSGEGLLLGSLNRVRALIPAGRQNRKIMCYMAGFVVFFIWFLSYFYSKVSPGSEI</sequence>
<name>A0AAV2R641_MEGNR</name>
<feature type="transmembrane region" description="Helical" evidence="9">
    <location>
        <begin position="82"/>
        <end position="101"/>
    </location>
</feature>
<evidence type="ECO:0000256" key="4">
    <source>
        <dbReference type="ARBA" id="ARBA00022927"/>
    </source>
</evidence>
<organism evidence="10 11">
    <name type="scientific">Meganyctiphanes norvegica</name>
    <name type="common">Northern krill</name>
    <name type="synonym">Thysanopoda norvegica</name>
    <dbReference type="NCBI Taxonomy" id="48144"/>
    <lineage>
        <taxon>Eukaryota</taxon>
        <taxon>Metazoa</taxon>
        <taxon>Ecdysozoa</taxon>
        <taxon>Arthropoda</taxon>
        <taxon>Crustacea</taxon>
        <taxon>Multicrustacea</taxon>
        <taxon>Malacostraca</taxon>
        <taxon>Eumalacostraca</taxon>
        <taxon>Eucarida</taxon>
        <taxon>Euphausiacea</taxon>
        <taxon>Euphausiidae</taxon>
        <taxon>Meganyctiphanes</taxon>
    </lineage>
</organism>
<dbReference type="InterPro" id="IPR039899">
    <property type="entry name" value="BET1_SNARE"/>
</dbReference>
<accession>A0AAV2R641</accession>
<evidence type="ECO:0000256" key="3">
    <source>
        <dbReference type="ARBA" id="ARBA00022692"/>
    </source>
</evidence>
<evidence type="ECO:0000313" key="11">
    <source>
        <dbReference type="Proteomes" id="UP001497623"/>
    </source>
</evidence>
<evidence type="ECO:0000256" key="2">
    <source>
        <dbReference type="ARBA" id="ARBA00022448"/>
    </source>
</evidence>
<dbReference type="PANTHER" id="PTHR12791">
    <property type="entry name" value="GOLGI SNARE BET1-RELATED"/>
    <property type="match status" value="1"/>
</dbReference>